<organism evidence="1 2">
    <name type="scientific">Blastochloris tepida</name>
    <dbReference type="NCBI Taxonomy" id="2233851"/>
    <lineage>
        <taxon>Bacteria</taxon>
        <taxon>Pseudomonadati</taxon>
        <taxon>Pseudomonadota</taxon>
        <taxon>Alphaproteobacteria</taxon>
        <taxon>Hyphomicrobiales</taxon>
        <taxon>Blastochloridaceae</taxon>
        <taxon>Blastochloris</taxon>
    </lineage>
</organism>
<evidence type="ECO:0000313" key="2">
    <source>
        <dbReference type="Proteomes" id="UP000266934"/>
    </source>
</evidence>
<sequence>MSRLENEIRAFWCTMSEVAASERGNDPNEARAGVECLTACGSYGASPAMRRRVIGELRRLTAASRHASARAAASACIVELESIDEVADAVAMARIEAEIG</sequence>
<accession>A0A348FXV1</accession>
<evidence type="ECO:0000313" key="1">
    <source>
        <dbReference type="EMBL" id="BBF92134.1"/>
    </source>
</evidence>
<dbReference type="EMBL" id="AP018907">
    <property type="protein sequence ID" value="BBF92134.1"/>
    <property type="molecule type" value="Genomic_DNA"/>
</dbReference>
<dbReference type="Proteomes" id="UP000266934">
    <property type="component" value="Chromosome"/>
</dbReference>
<keyword evidence="2" id="KW-1185">Reference proteome</keyword>
<gene>
    <name evidence="1" type="ORF">BLTE_08190</name>
</gene>
<name>A0A348FXV1_9HYPH</name>
<dbReference type="KEGG" id="blag:BLTE_08190"/>
<reference evidence="1 2" key="1">
    <citation type="submission" date="2018-08" db="EMBL/GenBank/DDBJ databases">
        <title>Complete genome sequencing of Blastochloris tepida GI.</title>
        <authorList>
            <person name="Tsukatani Y."/>
            <person name="Mori H."/>
        </authorList>
    </citation>
    <scope>NUCLEOTIDE SEQUENCE [LARGE SCALE GENOMIC DNA]</scope>
    <source>
        <strain evidence="1 2">GI</strain>
    </source>
</reference>
<proteinExistence type="predicted"/>
<dbReference type="AlphaFoldDB" id="A0A348FXV1"/>
<protein>
    <submittedName>
        <fullName evidence="1">Uncharacterized protein</fullName>
    </submittedName>
</protein>